<dbReference type="PANTHER" id="PTHR33993:SF2">
    <property type="entry name" value="VOC DOMAIN-CONTAINING PROTEIN"/>
    <property type="match status" value="1"/>
</dbReference>
<dbReference type="InterPro" id="IPR052164">
    <property type="entry name" value="Anthracycline_SecMetBiosynth"/>
</dbReference>
<dbReference type="CDD" id="cd07247">
    <property type="entry name" value="SgaA_N_like"/>
    <property type="match status" value="1"/>
</dbReference>
<evidence type="ECO:0000313" key="2">
    <source>
        <dbReference type="EMBL" id="ABJ86701.1"/>
    </source>
</evidence>
<sequence>MPRPIHFEIPAENPERAMQFYSNVFGWKFNKWAGPMDYWVISTGQAGEPGIDGGLMPRRDPNQPCVNTVGIANIDESLKTVEGSGGTCVVPKMAVPGVGWLAYCKDTEGHIFGIMQMDPAAA</sequence>
<dbReference type="InterPro" id="IPR037523">
    <property type="entry name" value="VOC_core"/>
</dbReference>
<dbReference type="STRING" id="234267.Acid_5754"/>
<reference evidence="2" key="1">
    <citation type="submission" date="2006-10" db="EMBL/GenBank/DDBJ databases">
        <title>Complete sequence of Solibacter usitatus Ellin6076.</title>
        <authorList>
            <consortium name="US DOE Joint Genome Institute"/>
            <person name="Copeland A."/>
            <person name="Lucas S."/>
            <person name="Lapidus A."/>
            <person name="Barry K."/>
            <person name="Detter J.C."/>
            <person name="Glavina del Rio T."/>
            <person name="Hammon N."/>
            <person name="Israni S."/>
            <person name="Dalin E."/>
            <person name="Tice H."/>
            <person name="Pitluck S."/>
            <person name="Thompson L.S."/>
            <person name="Brettin T."/>
            <person name="Bruce D."/>
            <person name="Han C."/>
            <person name="Tapia R."/>
            <person name="Gilna P."/>
            <person name="Schmutz J."/>
            <person name="Larimer F."/>
            <person name="Land M."/>
            <person name="Hauser L."/>
            <person name="Kyrpides N."/>
            <person name="Mikhailova N."/>
            <person name="Janssen P.H."/>
            <person name="Kuske C.R."/>
            <person name="Richardson P."/>
        </authorList>
    </citation>
    <scope>NUCLEOTIDE SEQUENCE</scope>
    <source>
        <strain evidence="2">Ellin6076</strain>
    </source>
</reference>
<proteinExistence type="predicted"/>
<evidence type="ECO:0000259" key="1">
    <source>
        <dbReference type="PROSITE" id="PS51819"/>
    </source>
</evidence>
<feature type="domain" description="VOC" evidence="1">
    <location>
        <begin position="3"/>
        <end position="117"/>
    </location>
</feature>
<dbReference type="eggNOG" id="COG3324">
    <property type="taxonomic scope" value="Bacteria"/>
</dbReference>
<organism evidence="2">
    <name type="scientific">Solibacter usitatus (strain Ellin6076)</name>
    <dbReference type="NCBI Taxonomy" id="234267"/>
    <lineage>
        <taxon>Bacteria</taxon>
        <taxon>Pseudomonadati</taxon>
        <taxon>Acidobacteriota</taxon>
        <taxon>Terriglobia</taxon>
        <taxon>Bryobacterales</taxon>
        <taxon>Solibacteraceae</taxon>
        <taxon>Candidatus Solibacter</taxon>
    </lineage>
</organism>
<dbReference type="OrthoDB" id="9804235at2"/>
<dbReference type="InterPro" id="IPR053863">
    <property type="entry name" value="Glyoxy/Ble-like_N"/>
</dbReference>
<protein>
    <submittedName>
        <fullName evidence="2">Glyoxalase</fullName>
    </submittedName>
</protein>
<dbReference type="InterPro" id="IPR029068">
    <property type="entry name" value="Glyas_Bleomycin-R_OHBP_Dase"/>
</dbReference>
<accession>Q01UG9</accession>
<dbReference type="Pfam" id="PF22677">
    <property type="entry name" value="Ble-like_N"/>
    <property type="match status" value="1"/>
</dbReference>
<dbReference type="HOGENOM" id="CLU_127592_3_1_0"/>
<dbReference type="EMBL" id="CP000473">
    <property type="protein sequence ID" value="ABJ86701.1"/>
    <property type="molecule type" value="Genomic_DNA"/>
</dbReference>
<dbReference type="InParanoid" id="Q01UG9"/>
<dbReference type="PROSITE" id="PS51819">
    <property type="entry name" value="VOC"/>
    <property type="match status" value="1"/>
</dbReference>
<gene>
    <name evidence="2" type="ordered locus">Acid_5754</name>
</gene>
<dbReference type="PANTHER" id="PTHR33993">
    <property type="entry name" value="GLYOXALASE-RELATED"/>
    <property type="match status" value="1"/>
</dbReference>
<dbReference type="SUPFAM" id="SSF54593">
    <property type="entry name" value="Glyoxalase/Bleomycin resistance protein/Dihydroxybiphenyl dioxygenase"/>
    <property type="match status" value="1"/>
</dbReference>
<name>Q01UG9_SOLUE</name>
<dbReference type="KEGG" id="sus:Acid_5754"/>
<dbReference type="AlphaFoldDB" id="Q01UG9"/>
<dbReference type="Gene3D" id="3.10.180.10">
    <property type="entry name" value="2,3-Dihydroxybiphenyl 1,2-Dioxygenase, domain 1"/>
    <property type="match status" value="1"/>
</dbReference>